<sequence length="41" mass="4617">MFWGHATTAREAASKEALTRQAAQRPGWTRFAFEVVELTGH</sequence>
<reference evidence="1 2" key="1">
    <citation type="submission" date="2020-08" db="EMBL/GenBank/DDBJ databases">
        <title>Genomic Encyclopedia of Type Strains, Phase IV (KMG-IV): sequencing the most valuable type-strain genomes for metagenomic binning, comparative biology and taxonomic classification.</title>
        <authorList>
            <person name="Goeker M."/>
        </authorList>
    </citation>
    <scope>NUCLEOTIDE SEQUENCE [LARGE SCALE GENOMIC DNA]</scope>
    <source>
        <strain evidence="1 2">YC6723</strain>
    </source>
</reference>
<dbReference type="AlphaFoldDB" id="A0A840FDS5"/>
<dbReference type="EMBL" id="JACIEV010000004">
    <property type="protein sequence ID" value="MBB4153727.1"/>
    <property type="molecule type" value="Genomic_DNA"/>
</dbReference>
<proteinExistence type="predicted"/>
<keyword evidence="2" id="KW-1185">Reference proteome</keyword>
<comment type="caution">
    <text evidence="1">The sequence shown here is derived from an EMBL/GenBank/DDBJ whole genome shotgun (WGS) entry which is preliminary data.</text>
</comment>
<organism evidence="1 2">
    <name type="scientific">Sphingomonas jinjuensis</name>
    <dbReference type="NCBI Taxonomy" id="535907"/>
    <lineage>
        <taxon>Bacteria</taxon>
        <taxon>Pseudomonadati</taxon>
        <taxon>Pseudomonadota</taxon>
        <taxon>Alphaproteobacteria</taxon>
        <taxon>Sphingomonadales</taxon>
        <taxon>Sphingomonadaceae</taxon>
        <taxon>Sphingomonas</taxon>
    </lineage>
</organism>
<evidence type="ECO:0000313" key="1">
    <source>
        <dbReference type="EMBL" id="MBB4153727.1"/>
    </source>
</evidence>
<dbReference type="RefSeq" id="WP_343050949.1">
    <property type="nucleotide sequence ID" value="NZ_JACIEV010000004.1"/>
</dbReference>
<accession>A0A840FDS5</accession>
<protein>
    <submittedName>
        <fullName evidence="1">Uncharacterized protein</fullName>
    </submittedName>
</protein>
<evidence type="ECO:0000313" key="2">
    <source>
        <dbReference type="Proteomes" id="UP000529795"/>
    </source>
</evidence>
<dbReference type="Proteomes" id="UP000529795">
    <property type="component" value="Unassembled WGS sequence"/>
</dbReference>
<gene>
    <name evidence="1" type="ORF">GGQ80_001633</name>
</gene>
<name>A0A840FDS5_9SPHN</name>